<organism evidence="1 2">
    <name type="scientific">Corynebacterium breve</name>
    <dbReference type="NCBI Taxonomy" id="3049799"/>
    <lineage>
        <taxon>Bacteria</taxon>
        <taxon>Bacillati</taxon>
        <taxon>Actinomycetota</taxon>
        <taxon>Actinomycetes</taxon>
        <taxon>Mycobacteriales</taxon>
        <taxon>Corynebacteriaceae</taxon>
        <taxon>Corynebacterium</taxon>
    </lineage>
</organism>
<dbReference type="Proteomes" id="UP001225598">
    <property type="component" value="Chromosome"/>
</dbReference>
<evidence type="ECO:0000313" key="2">
    <source>
        <dbReference type="Proteomes" id="UP001225598"/>
    </source>
</evidence>
<dbReference type="RefSeq" id="WP_284826485.1">
    <property type="nucleotide sequence ID" value="NZ_CP126969.1"/>
</dbReference>
<dbReference type="EMBL" id="CP126969">
    <property type="protein sequence ID" value="WIM68742.1"/>
    <property type="molecule type" value="Genomic_DNA"/>
</dbReference>
<proteinExistence type="predicted"/>
<gene>
    <name evidence="1" type="ORF">QP027_04975</name>
</gene>
<reference evidence="1 2" key="1">
    <citation type="submission" date="2023-05" db="EMBL/GenBank/DDBJ databases">
        <title>Corynebacterium suedekumii sp. nov. and Corynebacterium breve sp. nov. isolated from raw cow's milk.</title>
        <authorList>
            <person name="Baer M.K."/>
            <person name="Mehl L."/>
            <person name="Hellmuth R."/>
            <person name="Marke G."/>
            <person name="Lipski A."/>
        </authorList>
    </citation>
    <scope>NUCLEOTIDE SEQUENCE [LARGE SCALE GENOMIC DNA]</scope>
    <source>
        <strain evidence="1 2">R4</strain>
    </source>
</reference>
<name>A0ABY8VHD2_9CORY</name>
<keyword evidence="2" id="KW-1185">Reference proteome</keyword>
<accession>A0ABY8VHD2</accession>
<sequence>MAITIEQAMMIIRKSPLPVSHWARTVLPKWTGEPFGADSLPTTGAYTHWVDGREVNAIVTTQAIQSAAEEWARLRLHDAEERIASDARAVLSGRLPERLAPRSIDEIIQIAAFAQVRH</sequence>
<evidence type="ECO:0000313" key="1">
    <source>
        <dbReference type="EMBL" id="WIM68742.1"/>
    </source>
</evidence>
<protein>
    <submittedName>
        <fullName evidence="1">Uncharacterized protein</fullName>
    </submittedName>
</protein>